<proteinExistence type="predicted"/>
<sequence length="137" mass="16756">MKIEPNEVENLPRQLKEYFNLLIVINFLQHPICKHDIKFGIVQMLSTFYENHTKDLYQHLQDFMMYIHIANYLVTIKILNWWCKSEKDIFFSRLNITSIMHFLVRKQPSRFYNLDFIGQHYLRMYITLVKLILVARQ</sequence>
<protein>
    <submittedName>
        <fullName evidence="1">Uncharacterized protein</fullName>
    </submittedName>
</protein>
<evidence type="ECO:0000313" key="1">
    <source>
        <dbReference type="EMBL" id="CAA7397690.1"/>
    </source>
</evidence>
<dbReference type="AlphaFoldDB" id="A0A7I8KIZ4"/>
<gene>
    <name evidence="1" type="ORF">SI8410_06008355</name>
</gene>
<reference evidence="1" key="1">
    <citation type="submission" date="2020-02" db="EMBL/GenBank/DDBJ databases">
        <authorList>
            <person name="Scholz U."/>
            <person name="Mascher M."/>
            <person name="Fiebig A."/>
        </authorList>
    </citation>
    <scope>NUCLEOTIDE SEQUENCE</scope>
</reference>
<evidence type="ECO:0000313" key="2">
    <source>
        <dbReference type="Proteomes" id="UP000663760"/>
    </source>
</evidence>
<organism evidence="1 2">
    <name type="scientific">Spirodela intermedia</name>
    <name type="common">Intermediate duckweed</name>
    <dbReference type="NCBI Taxonomy" id="51605"/>
    <lineage>
        <taxon>Eukaryota</taxon>
        <taxon>Viridiplantae</taxon>
        <taxon>Streptophyta</taxon>
        <taxon>Embryophyta</taxon>
        <taxon>Tracheophyta</taxon>
        <taxon>Spermatophyta</taxon>
        <taxon>Magnoliopsida</taxon>
        <taxon>Liliopsida</taxon>
        <taxon>Araceae</taxon>
        <taxon>Lemnoideae</taxon>
        <taxon>Spirodela</taxon>
    </lineage>
</organism>
<dbReference type="EMBL" id="LR746269">
    <property type="protein sequence ID" value="CAA7397690.1"/>
    <property type="molecule type" value="Genomic_DNA"/>
</dbReference>
<dbReference type="Proteomes" id="UP000663760">
    <property type="component" value="Chromosome 6"/>
</dbReference>
<accession>A0A7I8KIZ4</accession>
<keyword evidence="2" id="KW-1185">Reference proteome</keyword>
<name>A0A7I8KIZ4_SPIIN</name>